<dbReference type="Pfam" id="PF01928">
    <property type="entry name" value="CYTH"/>
    <property type="match status" value="1"/>
</dbReference>
<evidence type="ECO:0000313" key="6">
    <source>
        <dbReference type="Proteomes" id="UP000292039"/>
    </source>
</evidence>
<dbReference type="InterPro" id="IPR023577">
    <property type="entry name" value="CYTH_domain"/>
</dbReference>
<evidence type="ECO:0000259" key="1">
    <source>
        <dbReference type="PROSITE" id="PS51707"/>
    </source>
</evidence>
<dbReference type="InterPro" id="IPR007899">
    <property type="entry name" value="CHAD_dom"/>
</dbReference>
<dbReference type="OrthoDB" id="3034217at2"/>
<dbReference type="Gene3D" id="1.40.20.10">
    <property type="entry name" value="CHAD domain"/>
    <property type="match status" value="1"/>
</dbReference>
<dbReference type="PROSITE" id="PS51708">
    <property type="entry name" value="CHAD"/>
    <property type="match status" value="1"/>
</dbReference>
<reference evidence="3 5" key="1">
    <citation type="submission" date="2015-04" db="EMBL/GenBank/DDBJ databases">
        <title>Genome sequence of Kerstersia gyiorum CG1.</title>
        <authorList>
            <person name="Greninger A.L."/>
            <person name="Kozyreva V."/>
            <person name="Chaturvedi V."/>
        </authorList>
    </citation>
    <scope>NUCLEOTIDE SEQUENCE [LARGE SCALE GENOMIC DNA]</scope>
    <source>
        <strain evidence="3 5">CG1</strain>
    </source>
</reference>
<dbReference type="PANTHER" id="PTHR39569">
    <property type="entry name" value="INORGANIC TRIPHOSPHATASE"/>
    <property type="match status" value="1"/>
</dbReference>
<dbReference type="STRING" id="206506.AAV32_16510"/>
<comment type="caution">
    <text evidence="3">The sequence shown here is derived from an EMBL/GenBank/DDBJ whole genome shotgun (WGS) entry which is preliminary data.</text>
</comment>
<dbReference type="GO" id="GO:0050355">
    <property type="term" value="F:inorganic triphosphate phosphatase activity"/>
    <property type="evidence" value="ECO:0007669"/>
    <property type="project" value="InterPro"/>
</dbReference>
<evidence type="ECO:0000259" key="2">
    <source>
        <dbReference type="PROSITE" id="PS51708"/>
    </source>
</evidence>
<dbReference type="SUPFAM" id="SSF55154">
    <property type="entry name" value="CYTH-like phosphatases"/>
    <property type="match status" value="1"/>
</dbReference>
<dbReference type="PATRIC" id="fig|206506.3.peg.3517"/>
<dbReference type="PANTHER" id="PTHR39569:SF1">
    <property type="entry name" value="INORGANIC TRIPHOSPHATASE"/>
    <property type="match status" value="1"/>
</dbReference>
<evidence type="ECO:0000313" key="4">
    <source>
        <dbReference type="EMBL" id="RZS69787.1"/>
    </source>
</evidence>
<dbReference type="Gene3D" id="2.40.320.10">
    <property type="entry name" value="Hypothetical Protein Pfu-838710-001"/>
    <property type="match status" value="1"/>
</dbReference>
<dbReference type="AlphaFoldDB" id="A0A171KNJ7"/>
<dbReference type="CDD" id="cd07756">
    <property type="entry name" value="CYTH-like_Pase_CHAD"/>
    <property type="match status" value="1"/>
</dbReference>
<dbReference type="Pfam" id="PF05235">
    <property type="entry name" value="CHAD"/>
    <property type="match status" value="1"/>
</dbReference>
<evidence type="ECO:0000313" key="5">
    <source>
        <dbReference type="Proteomes" id="UP000078084"/>
    </source>
</evidence>
<protein>
    <submittedName>
        <fullName evidence="3">Adenylate cyclase</fullName>
    </submittedName>
    <submittedName>
        <fullName evidence="4">CYTH domain-containing protein</fullName>
    </submittedName>
</protein>
<dbReference type="Proteomes" id="UP000292039">
    <property type="component" value="Unassembled WGS sequence"/>
</dbReference>
<dbReference type="RefSeq" id="WP_068375019.1">
    <property type="nucleotide sequence ID" value="NZ_CBCSEB010000017.1"/>
</dbReference>
<dbReference type="GO" id="GO:0046872">
    <property type="term" value="F:metal ion binding"/>
    <property type="evidence" value="ECO:0007669"/>
    <property type="project" value="TreeGrafter"/>
</dbReference>
<dbReference type="SMART" id="SM01118">
    <property type="entry name" value="CYTH"/>
    <property type="match status" value="1"/>
</dbReference>
<reference evidence="4 6" key="2">
    <citation type="submission" date="2019-02" db="EMBL/GenBank/DDBJ databases">
        <title>Genomic Encyclopedia of Type Strains, Phase IV (KMG-IV): sequencing the most valuable type-strain genomes for metagenomic binning, comparative biology and taxonomic classification.</title>
        <authorList>
            <person name="Goeker M."/>
        </authorList>
    </citation>
    <scope>NUCLEOTIDE SEQUENCE [LARGE SCALE GENOMIC DNA]</scope>
    <source>
        <strain evidence="4 6">DSM 16618</strain>
    </source>
</reference>
<feature type="domain" description="CYTH" evidence="1">
    <location>
        <begin position="1"/>
        <end position="193"/>
    </location>
</feature>
<dbReference type="InterPro" id="IPR039013">
    <property type="entry name" value="YgiF"/>
</dbReference>
<gene>
    <name evidence="3" type="ORF">AAV32_16510</name>
    <name evidence="4" type="ORF">EV679_2394</name>
</gene>
<dbReference type="Proteomes" id="UP000078084">
    <property type="component" value="Unassembled WGS sequence"/>
</dbReference>
<dbReference type="InterPro" id="IPR038186">
    <property type="entry name" value="CHAD_dom_sf"/>
</dbReference>
<dbReference type="InterPro" id="IPR033469">
    <property type="entry name" value="CYTH-like_dom_sf"/>
</dbReference>
<name>A0A171KNJ7_9BURK</name>
<dbReference type="GeneID" id="99725542"/>
<evidence type="ECO:0000313" key="3">
    <source>
        <dbReference type="EMBL" id="KKO70464.1"/>
    </source>
</evidence>
<proteinExistence type="predicted"/>
<dbReference type="PROSITE" id="PS51707">
    <property type="entry name" value="CYTH"/>
    <property type="match status" value="1"/>
</dbReference>
<accession>A0A171KNJ7</accession>
<dbReference type="SMART" id="SM00880">
    <property type="entry name" value="CHAD"/>
    <property type="match status" value="1"/>
</dbReference>
<dbReference type="EMBL" id="SGWZ01000003">
    <property type="protein sequence ID" value="RZS69787.1"/>
    <property type="molecule type" value="Genomic_DNA"/>
</dbReference>
<keyword evidence="5" id="KW-1185">Reference proteome</keyword>
<sequence>MSEQELKLHVPASARAGVEKELARGATETIALHALYFDTPTRELAQARVAIRLRREGDHWVQTLKTPGAHALARLELNHDRPGPVLDLSVYADTPVAEVLAGLQGELGVRYETDVTRQLRRVRTRQGVVEIAYDQGWLRASGLELPISEVEFELVTGHLQAVFLLGRRWQQKHGLVLDLRSKSERGDALATTALKLDAAGPAGAPEACQARADEISRFWAPRPIKPVVLTARQSPAQALRAITLECLEQIARNAAVLTEIDTAGVYAAGQPGHVHQLRVGLRRLRSAWRLFDGWTSLPPEALQQTARTVFGQFGANRDDDVLRDEILPPLMAAGMPAITLPESHAELAASDSAGSRVVQGWLLDMLAWILDLPSAPAGTPPQPARESTDGDAPVSGQDVAIIPLDARNEADLRRLLMQRLRKWHRSVVRDGRNFSTLDIDTRHALRKRAKRLRYGLAFAESLLPQGRLRAYRRKLAAVQDQLGAINDIYVADARFAQLSVEQPHAWFARGWFAARLTTLEQSAQATLRDLGRGPGFWRD</sequence>
<organism evidence="3 5">
    <name type="scientific">Kerstersia gyiorum</name>
    <dbReference type="NCBI Taxonomy" id="206506"/>
    <lineage>
        <taxon>Bacteria</taxon>
        <taxon>Pseudomonadati</taxon>
        <taxon>Pseudomonadota</taxon>
        <taxon>Betaproteobacteria</taxon>
        <taxon>Burkholderiales</taxon>
        <taxon>Alcaligenaceae</taxon>
        <taxon>Kerstersia</taxon>
    </lineage>
</organism>
<feature type="domain" description="CHAD" evidence="2">
    <location>
        <begin position="232"/>
        <end position="539"/>
    </location>
</feature>
<dbReference type="EMBL" id="LBNE01000015">
    <property type="protein sequence ID" value="KKO70464.1"/>
    <property type="molecule type" value="Genomic_DNA"/>
</dbReference>